<evidence type="ECO:0000256" key="6">
    <source>
        <dbReference type="SAM" id="Phobius"/>
    </source>
</evidence>
<feature type="transmembrane region" description="Helical" evidence="6">
    <location>
        <begin position="294"/>
        <end position="325"/>
    </location>
</feature>
<evidence type="ECO:0000256" key="5">
    <source>
        <dbReference type="ARBA" id="ARBA00023136"/>
    </source>
</evidence>
<feature type="transmembrane region" description="Helical" evidence="6">
    <location>
        <begin position="682"/>
        <end position="713"/>
    </location>
</feature>
<keyword evidence="4 6" id="KW-1133">Transmembrane helix</keyword>
<dbReference type="Proteomes" id="UP000198551">
    <property type="component" value="Unassembled WGS sequence"/>
</dbReference>
<keyword evidence="3 6" id="KW-0812">Transmembrane</keyword>
<dbReference type="AlphaFoldDB" id="A0A1C4ZUS1"/>
<keyword evidence="5 6" id="KW-0472">Membrane</keyword>
<name>A0A1C4ZUS1_9ACTN</name>
<accession>A0A1C4ZUS1</accession>
<keyword evidence="9" id="KW-1185">Reference proteome</keyword>
<feature type="transmembrane region" description="Helical" evidence="6">
    <location>
        <begin position="779"/>
        <end position="799"/>
    </location>
</feature>
<dbReference type="PANTHER" id="PTHR30287">
    <property type="entry name" value="MEMBRANE COMPONENT OF PREDICTED ABC SUPERFAMILY METABOLITE UPTAKE TRANSPORTER"/>
    <property type="match status" value="1"/>
</dbReference>
<feature type="transmembrane region" description="Helical" evidence="6">
    <location>
        <begin position="734"/>
        <end position="759"/>
    </location>
</feature>
<feature type="domain" description="ABC3 transporter permease C-terminal" evidence="7">
    <location>
        <begin position="692"/>
        <end position="809"/>
    </location>
</feature>
<dbReference type="PANTHER" id="PTHR30287:SF1">
    <property type="entry name" value="INNER MEMBRANE PROTEIN"/>
    <property type="match status" value="1"/>
</dbReference>
<feature type="domain" description="ABC3 transporter permease C-terminal" evidence="7">
    <location>
        <begin position="250"/>
        <end position="366"/>
    </location>
</feature>
<feature type="transmembrane region" description="Helical" evidence="6">
    <location>
        <begin position="464"/>
        <end position="485"/>
    </location>
</feature>
<evidence type="ECO:0000256" key="1">
    <source>
        <dbReference type="ARBA" id="ARBA00004651"/>
    </source>
</evidence>
<keyword evidence="2" id="KW-1003">Cell membrane</keyword>
<evidence type="ECO:0000256" key="3">
    <source>
        <dbReference type="ARBA" id="ARBA00022692"/>
    </source>
</evidence>
<evidence type="ECO:0000256" key="2">
    <source>
        <dbReference type="ARBA" id="ARBA00022475"/>
    </source>
</evidence>
<dbReference type="InterPro" id="IPR038766">
    <property type="entry name" value="Membrane_comp_ABC_pdt"/>
</dbReference>
<evidence type="ECO:0000313" key="9">
    <source>
        <dbReference type="Proteomes" id="UP000198551"/>
    </source>
</evidence>
<dbReference type="Pfam" id="PF02687">
    <property type="entry name" value="FtsX"/>
    <property type="match status" value="2"/>
</dbReference>
<dbReference type="GO" id="GO:0005886">
    <property type="term" value="C:plasma membrane"/>
    <property type="evidence" value="ECO:0007669"/>
    <property type="project" value="UniProtKB-SubCell"/>
</dbReference>
<dbReference type="EMBL" id="FMCV01000020">
    <property type="protein sequence ID" value="SCF36690.1"/>
    <property type="molecule type" value="Genomic_DNA"/>
</dbReference>
<protein>
    <submittedName>
        <fullName evidence="8">Putative ABC transport system permease protein</fullName>
    </submittedName>
</protein>
<organism evidence="8 9">
    <name type="scientific">Micromonospora marina</name>
    <dbReference type="NCBI Taxonomy" id="307120"/>
    <lineage>
        <taxon>Bacteria</taxon>
        <taxon>Bacillati</taxon>
        <taxon>Actinomycetota</taxon>
        <taxon>Actinomycetes</taxon>
        <taxon>Micromonosporales</taxon>
        <taxon>Micromonosporaceae</taxon>
        <taxon>Micromonospora</taxon>
    </lineage>
</organism>
<evidence type="ECO:0000256" key="4">
    <source>
        <dbReference type="ARBA" id="ARBA00022989"/>
    </source>
</evidence>
<feature type="transmembrane region" description="Helical" evidence="6">
    <location>
        <begin position="337"/>
        <end position="358"/>
    </location>
</feature>
<evidence type="ECO:0000259" key="7">
    <source>
        <dbReference type="Pfam" id="PF02687"/>
    </source>
</evidence>
<feature type="transmembrane region" description="Helical" evidence="6">
    <location>
        <begin position="387"/>
        <end position="412"/>
    </location>
</feature>
<gene>
    <name evidence="8" type="ORF">GA0070215_120123</name>
</gene>
<comment type="subcellular location">
    <subcellularLocation>
        <location evidence="1">Cell membrane</location>
        <topology evidence="1">Multi-pass membrane protein</topology>
    </subcellularLocation>
</comment>
<reference evidence="9" key="1">
    <citation type="submission" date="2016-06" db="EMBL/GenBank/DDBJ databases">
        <authorList>
            <person name="Varghese N."/>
        </authorList>
    </citation>
    <scope>NUCLEOTIDE SEQUENCE [LARGE SCALE GENOMIC DNA]</scope>
    <source>
        <strain evidence="9">DSM 45555</strain>
    </source>
</reference>
<feature type="transmembrane region" description="Helical" evidence="6">
    <location>
        <begin position="244"/>
        <end position="273"/>
    </location>
</feature>
<evidence type="ECO:0000313" key="8">
    <source>
        <dbReference type="EMBL" id="SCF36690.1"/>
    </source>
</evidence>
<dbReference type="InterPro" id="IPR003838">
    <property type="entry name" value="ABC3_permease_C"/>
</dbReference>
<feature type="transmembrane region" description="Helical" evidence="6">
    <location>
        <begin position="418"/>
        <end position="443"/>
    </location>
</feature>
<sequence>MIFALAWAQVRTYPARLLAIIAAVLLATGFLAATATFAATSGEGLRLTAAAPLTTADIVLDAESSVRDPGWYRAVADVAGVRTVDPQFARTVNVFGGDRRGSANVQSIAATPEIRWFHLDHGSWPNGTGQVVADQRTLDDLGVGVGGQLIFRQGDKQPVTVTVTGSTDLEFRPLTGSSFRFYADPSFFAGDVPPAALATVDDPDRLAATIDAVDRALPPGASAMSAAAAADQAAARFAGGNTQLVVLMMAFAAVALLASVLVIANTFHVVIVQRVRQIALLRLVGGHRGQASRMLLAEATIAGAVGATAGAAAGVAVGYLGAALLDISGGGLRVNPLALAGSVLVGVLATLAAAWLPARRATRIPPVRALQEAAEPPAGAVRGGRRLVVGAVVTVVAAAVLAVAGIGASLPLALVGGLLLAVGLLIALPRLIAVLLPSVTWLLERFGVAAGLAGSSLSQNARRTAAAAMAVVVGSALIACLAVAATTGRATIDADLEARYPVAVSARTDGGPISGDTVRRLAAVPELSVASTVATVDARFSDGGKATPAQLAALPTALAGTLAPELAASAGPPIVLLPAAYLAARGLSDGSPVSVGVGNRTLQFIAHASRLADTTGQLLGVTSSDALAAQGVAAVPTTAWAVARPGFDRALLADRVNAVAASDPAVELGGGITEGSDIADVLAILLGLSLAMLGVTVIIALLGIANLLGLSVIERTQEMALLRALGTRRGRLRAMLAIEAVTITLVGAAAGVVIGVPVGLVGVTATVGATATPVIRLPWGQLGLLLLAAVVTGVLASVAPARRATRISPAQGLTH</sequence>
<proteinExistence type="predicted"/>